<evidence type="ECO:0000313" key="2">
    <source>
        <dbReference type="EMBL" id="CAF1340951.1"/>
    </source>
</evidence>
<dbReference type="Proteomes" id="UP000663870">
    <property type="component" value="Unassembled WGS sequence"/>
</dbReference>
<dbReference type="Gene3D" id="2.120.10.30">
    <property type="entry name" value="TolB, C-terminal domain"/>
    <property type="match status" value="1"/>
</dbReference>
<evidence type="ECO:0000256" key="1">
    <source>
        <dbReference type="SAM" id="Phobius"/>
    </source>
</evidence>
<evidence type="ECO:0000313" key="5">
    <source>
        <dbReference type="EMBL" id="CAF1596713.1"/>
    </source>
</evidence>
<sequence>MTDPLDLPVDLDFDNAGNMYVCESGSHRVQFFALISNKSCSTSKASMRAIPTIFTLSFYYAQYLIAIVLTMLTWFNMELF</sequence>
<dbReference type="EMBL" id="CAJNOU010004247">
    <property type="protein sequence ID" value="CAF1433375.1"/>
    <property type="molecule type" value="Genomic_DNA"/>
</dbReference>
<reference evidence="4" key="1">
    <citation type="submission" date="2021-02" db="EMBL/GenBank/DDBJ databases">
        <authorList>
            <person name="Nowell W R."/>
        </authorList>
    </citation>
    <scope>NUCLEOTIDE SEQUENCE</scope>
</reference>
<keyword evidence="1" id="KW-1133">Transmembrane helix</keyword>
<dbReference type="AlphaFoldDB" id="A0A815NDU8"/>
<dbReference type="OrthoDB" id="10462804at2759"/>
<evidence type="ECO:0000313" key="6">
    <source>
        <dbReference type="Proteomes" id="UP000663870"/>
    </source>
</evidence>
<proteinExistence type="predicted"/>
<accession>A0A815NDU8</accession>
<dbReference type="Proteomes" id="UP000663889">
    <property type="component" value="Unassembled WGS sequence"/>
</dbReference>
<evidence type="ECO:0000313" key="7">
    <source>
        <dbReference type="Proteomes" id="UP000663889"/>
    </source>
</evidence>
<keyword evidence="1" id="KW-0812">Transmembrane</keyword>
<protein>
    <submittedName>
        <fullName evidence="4">Uncharacterized protein</fullName>
    </submittedName>
</protein>
<gene>
    <name evidence="5" type="ORF">JXQ802_LOCUS47828</name>
    <name evidence="2" type="ORF">PYM288_LOCUS31890</name>
    <name evidence="3" type="ORF">RFH988_LOCUS33221</name>
    <name evidence="4" type="ORF">SEV965_LOCUS32860</name>
</gene>
<evidence type="ECO:0000313" key="4">
    <source>
        <dbReference type="EMBL" id="CAF1433375.1"/>
    </source>
</evidence>
<keyword evidence="1" id="KW-0472">Membrane</keyword>
<comment type="caution">
    <text evidence="4">The sequence shown here is derived from an EMBL/GenBank/DDBJ whole genome shotgun (WGS) entry which is preliminary data.</text>
</comment>
<name>A0A815NDU8_9BILA</name>
<dbReference type="EMBL" id="CAJNOO010004105">
    <property type="protein sequence ID" value="CAF1368700.1"/>
    <property type="molecule type" value="Genomic_DNA"/>
</dbReference>
<dbReference type="Proteomes" id="UP000663882">
    <property type="component" value="Unassembled WGS sequence"/>
</dbReference>
<evidence type="ECO:0000313" key="3">
    <source>
        <dbReference type="EMBL" id="CAF1368700.1"/>
    </source>
</evidence>
<dbReference type="Proteomes" id="UP000663854">
    <property type="component" value="Unassembled WGS sequence"/>
</dbReference>
<organism evidence="4 7">
    <name type="scientific">Rotaria sordida</name>
    <dbReference type="NCBI Taxonomy" id="392033"/>
    <lineage>
        <taxon>Eukaryota</taxon>
        <taxon>Metazoa</taxon>
        <taxon>Spiralia</taxon>
        <taxon>Gnathifera</taxon>
        <taxon>Rotifera</taxon>
        <taxon>Eurotatoria</taxon>
        <taxon>Bdelloidea</taxon>
        <taxon>Philodinida</taxon>
        <taxon>Philodinidae</taxon>
        <taxon>Rotaria</taxon>
    </lineage>
</organism>
<feature type="transmembrane region" description="Helical" evidence="1">
    <location>
        <begin position="53"/>
        <end position="75"/>
    </location>
</feature>
<dbReference type="EMBL" id="CAJNOL010004908">
    <property type="protein sequence ID" value="CAF1596713.1"/>
    <property type="molecule type" value="Genomic_DNA"/>
</dbReference>
<dbReference type="EMBL" id="CAJNOH010003563">
    <property type="protein sequence ID" value="CAF1340951.1"/>
    <property type="molecule type" value="Genomic_DNA"/>
</dbReference>
<keyword evidence="6" id="KW-1185">Reference proteome</keyword>
<dbReference type="InterPro" id="IPR011042">
    <property type="entry name" value="6-blade_b-propeller_TolB-like"/>
</dbReference>